<dbReference type="EMBL" id="BKCP01005183">
    <property type="protein sequence ID" value="GER36553.1"/>
    <property type="molecule type" value="Genomic_DNA"/>
</dbReference>
<dbReference type="AlphaFoldDB" id="A0A5A7PUK3"/>
<name>A0A5A7PUK3_STRAF</name>
<evidence type="ECO:0000313" key="3">
    <source>
        <dbReference type="Proteomes" id="UP000325081"/>
    </source>
</evidence>
<keyword evidence="3" id="KW-1185">Reference proteome</keyword>
<protein>
    <submittedName>
        <fullName evidence="2">Glycosyl hydrolase family protein</fullName>
    </submittedName>
</protein>
<accession>A0A5A7PUK3</accession>
<feature type="region of interest" description="Disordered" evidence="1">
    <location>
        <begin position="68"/>
        <end position="106"/>
    </location>
</feature>
<organism evidence="2 3">
    <name type="scientific">Striga asiatica</name>
    <name type="common">Asiatic witchweed</name>
    <name type="synonym">Buchnera asiatica</name>
    <dbReference type="NCBI Taxonomy" id="4170"/>
    <lineage>
        <taxon>Eukaryota</taxon>
        <taxon>Viridiplantae</taxon>
        <taxon>Streptophyta</taxon>
        <taxon>Embryophyta</taxon>
        <taxon>Tracheophyta</taxon>
        <taxon>Spermatophyta</taxon>
        <taxon>Magnoliopsida</taxon>
        <taxon>eudicotyledons</taxon>
        <taxon>Gunneridae</taxon>
        <taxon>Pentapetalae</taxon>
        <taxon>asterids</taxon>
        <taxon>lamiids</taxon>
        <taxon>Lamiales</taxon>
        <taxon>Orobanchaceae</taxon>
        <taxon>Buchnereae</taxon>
        <taxon>Striga</taxon>
    </lineage>
</organism>
<evidence type="ECO:0000313" key="2">
    <source>
        <dbReference type="EMBL" id="GER36553.1"/>
    </source>
</evidence>
<feature type="compositionally biased region" description="Low complexity" evidence="1">
    <location>
        <begin position="83"/>
        <end position="102"/>
    </location>
</feature>
<comment type="caution">
    <text evidence="2">The sequence shown here is derived from an EMBL/GenBank/DDBJ whole genome shotgun (WGS) entry which is preliminary data.</text>
</comment>
<keyword evidence="2" id="KW-0378">Hydrolase</keyword>
<reference evidence="3" key="1">
    <citation type="journal article" date="2019" name="Curr. Biol.">
        <title>Genome Sequence of Striga asiatica Provides Insight into the Evolution of Plant Parasitism.</title>
        <authorList>
            <person name="Yoshida S."/>
            <person name="Kim S."/>
            <person name="Wafula E.K."/>
            <person name="Tanskanen J."/>
            <person name="Kim Y.M."/>
            <person name="Honaas L."/>
            <person name="Yang Z."/>
            <person name="Spallek T."/>
            <person name="Conn C.E."/>
            <person name="Ichihashi Y."/>
            <person name="Cheong K."/>
            <person name="Cui S."/>
            <person name="Der J.P."/>
            <person name="Gundlach H."/>
            <person name="Jiao Y."/>
            <person name="Hori C."/>
            <person name="Ishida J.K."/>
            <person name="Kasahara H."/>
            <person name="Kiba T."/>
            <person name="Kim M.S."/>
            <person name="Koo N."/>
            <person name="Laohavisit A."/>
            <person name="Lee Y.H."/>
            <person name="Lumba S."/>
            <person name="McCourt P."/>
            <person name="Mortimer J.C."/>
            <person name="Mutuku J.M."/>
            <person name="Nomura T."/>
            <person name="Sasaki-Sekimoto Y."/>
            <person name="Seto Y."/>
            <person name="Wang Y."/>
            <person name="Wakatake T."/>
            <person name="Sakakibara H."/>
            <person name="Demura T."/>
            <person name="Yamaguchi S."/>
            <person name="Yoneyama K."/>
            <person name="Manabe R.I."/>
            <person name="Nelson D.C."/>
            <person name="Schulman A.H."/>
            <person name="Timko M.P."/>
            <person name="dePamphilis C.W."/>
            <person name="Choi D."/>
            <person name="Shirasu K."/>
        </authorList>
    </citation>
    <scope>NUCLEOTIDE SEQUENCE [LARGE SCALE GENOMIC DNA]</scope>
    <source>
        <strain evidence="3">cv. UVA1</strain>
    </source>
</reference>
<gene>
    <name evidence="2" type="ORF">STAS_12891</name>
</gene>
<evidence type="ECO:0000256" key="1">
    <source>
        <dbReference type="SAM" id="MobiDB-lite"/>
    </source>
</evidence>
<dbReference type="Proteomes" id="UP000325081">
    <property type="component" value="Unassembled WGS sequence"/>
</dbReference>
<sequence length="118" mass="12855">MNCNLSRPSSLLACINSLVGILISLRMNLPPSLTDWKHTHGFPFFPIPGIGGGRSPLNSFPTQWRPLPFPAGHFSQPSRKCAPPNSSPTVSNSSELSNPNPSVHLERLSELIDEKLSL</sequence>
<dbReference type="GO" id="GO:0016787">
    <property type="term" value="F:hydrolase activity"/>
    <property type="evidence" value="ECO:0007669"/>
    <property type="project" value="UniProtKB-KW"/>
</dbReference>
<proteinExistence type="predicted"/>